<evidence type="ECO:0000256" key="1">
    <source>
        <dbReference type="SAM" id="MobiDB-lite"/>
    </source>
</evidence>
<accession>A0A8K0H4X2</accession>
<dbReference type="Proteomes" id="UP000796880">
    <property type="component" value="Unassembled WGS sequence"/>
</dbReference>
<gene>
    <name evidence="2" type="ORF">FNV43_RR11083</name>
</gene>
<reference evidence="2" key="1">
    <citation type="submission" date="2020-03" db="EMBL/GenBank/DDBJ databases">
        <title>A high-quality chromosome-level genome assembly of a woody plant with both climbing and erect habits, Rhamnella rubrinervis.</title>
        <authorList>
            <person name="Lu Z."/>
            <person name="Yang Y."/>
            <person name="Zhu X."/>
            <person name="Sun Y."/>
        </authorList>
    </citation>
    <scope>NUCLEOTIDE SEQUENCE</scope>
    <source>
        <strain evidence="2">BYM</strain>
        <tissue evidence="2">Leaf</tissue>
    </source>
</reference>
<protein>
    <submittedName>
        <fullName evidence="2">Uncharacterized protein</fullName>
    </submittedName>
</protein>
<sequence>MRMTWSLIAGLSGSMPYAYIHYPFENVELFEKNFPGHFVAEGLIRLVDGCSLPRMMHNNINKCIGSALSKDNTTSLWNIWSEYLLVHSPTEGLLVVAEPYGRWYSTISINYQTLKIKLFSKEGGMMWLPHWRPTQLKKTCCLLLMVSMRSRIDAGGDAEPPLKRARTTIIHEGGDAYHSSTQELPHQNVHHFEDASSRQLQLIQLDVATLKKQFNEHQLYGESSEVYHSTLMQGEDVIYHSLIVKDVDMEKNEDVNKEEDVNKKENTKEDDTHKHAKDGDVHV</sequence>
<comment type="caution">
    <text evidence="2">The sequence shown here is derived from an EMBL/GenBank/DDBJ whole genome shotgun (WGS) entry which is preliminary data.</text>
</comment>
<feature type="region of interest" description="Disordered" evidence="1">
    <location>
        <begin position="251"/>
        <end position="283"/>
    </location>
</feature>
<dbReference type="OrthoDB" id="1706657at2759"/>
<evidence type="ECO:0000313" key="3">
    <source>
        <dbReference type="Proteomes" id="UP000796880"/>
    </source>
</evidence>
<keyword evidence="3" id="KW-1185">Reference proteome</keyword>
<dbReference type="AlphaFoldDB" id="A0A8K0H4X2"/>
<name>A0A8K0H4X2_9ROSA</name>
<evidence type="ECO:0000313" key="2">
    <source>
        <dbReference type="EMBL" id="KAF3445906.1"/>
    </source>
</evidence>
<organism evidence="2 3">
    <name type="scientific">Rhamnella rubrinervis</name>
    <dbReference type="NCBI Taxonomy" id="2594499"/>
    <lineage>
        <taxon>Eukaryota</taxon>
        <taxon>Viridiplantae</taxon>
        <taxon>Streptophyta</taxon>
        <taxon>Embryophyta</taxon>
        <taxon>Tracheophyta</taxon>
        <taxon>Spermatophyta</taxon>
        <taxon>Magnoliopsida</taxon>
        <taxon>eudicotyledons</taxon>
        <taxon>Gunneridae</taxon>
        <taxon>Pentapetalae</taxon>
        <taxon>rosids</taxon>
        <taxon>fabids</taxon>
        <taxon>Rosales</taxon>
        <taxon>Rhamnaceae</taxon>
        <taxon>rhamnoid group</taxon>
        <taxon>Rhamneae</taxon>
        <taxon>Rhamnella</taxon>
    </lineage>
</organism>
<dbReference type="EMBL" id="VOIH02000005">
    <property type="protein sequence ID" value="KAF3445906.1"/>
    <property type="molecule type" value="Genomic_DNA"/>
</dbReference>
<proteinExistence type="predicted"/>